<dbReference type="NCBIfam" id="NF033493">
    <property type="entry name" value="MetS_like_NSS"/>
    <property type="match status" value="1"/>
</dbReference>
<evidence type="ECO:0008006" key="5">
    <source>
        <dbReference type="Google" id="ProtNLM"/>
    </source>
</evidence>
<feature type="compositionally biased region" description="Basic and acidic residues" evidence="1">
    <location>
        <begin position="43"/>
        <end position="54"/>
    </location>
</feature>
<name>A0A0B0DBZ1_9MICC</name>
<sequence>MSTISVVMMIVAMVTVWGGLLLALINIKRSPEEVDELDTPSEGSREDAAHRAATDGDPGSRVNASAAPESRI</sequence>
<feature type="region of interest" description="Disordered" evidence="1">
    <location>
        <begin position="32"/>
        <end position="72"/>
    </location>
</feature>
<protein>
    <recommendedName>
        <fullName evidence="5">Methionine/alanine importer small subunit</fullName>
    </recommendedName>
</protein>
<evidence type="ECO:0000313" key="4">
    <source>
        <dbReference type="Proteomes" id="UP000030664"/>
    </source>
</evidence>
<evidence type="ECO:0000313" key="3">
    <source>
        <dbReference type="EMBL" id="KHE75481.1"/>
    </source>
</evidence>
<dbReference type="InterPro" id="IPR031596">
    <property type="entry name" value="MaAIMP_sms"/>
</dbReference>
<accession>A0A0B0DBZ1</accession>
<evidence type="ECO:0000256" key="1">
    <source>
        <dbReference type="SAM" id="MobiDB-lite"/>
    </source>
</evidence>
<dbReference type="eggNOG" id="ENOG50321CA">
    <property type="taxonomic scope" value="Bacteria"/>
</dbReference>
<evidence type="ECO:0000256" key="2">
    <source>
        <dbReference type="SAM" id="Phobius"/>
    </source>
</evidence>
<proteinExistence type="predicted"/>
<dbReference type="AlphaFoldDB" id="A0A0B0DBZ1"/>
<gene>
    <name evidence="3" type="ORF">AS25_01315</name>
</gene>
<keyword evidence="2" id="KW-0812">Transmembrane</keyword>
<dbReference type="Pfam" id="PF16951">
    <property type="entry name" value="MaAIMP_sms"/>
    <property type="match status" value="1"/>
</dbReference>
<reference evidence="3 4" key="1">
    <citation type="submission" date="2014-09" db="EMBL/GenBank/DDBJ databases">
        <title>High-quality draft genome sequence of Kocuria marina SO9-6, an actinobacterium isolated from a copper mine.</title>
        <authorList>
            <person name="Castro D.B."/>
            <person name="Pereira L.B."/>
            <person name="Silva M.V."/>
            <person name="Silva B.P."/>
            <person name="Zanardi B.R."/>
            <person name="Carlos C."/>
            <person name="Belgini D.R."/>
            <person name="Limache E.G."/>
            <person name="Lacerda G.V."/>
            <person name="Nery M.B."/>
            <person name="Gomes M.B."/>
            <person name="Souza S."/>
            <person name="Silva T.M."/>
            <person name="Rodrigues V.D."/>
            <person name="Paulino L.C."/>
            <person name="Vicentini R."/>
            <person name="Ferraz L.F."/>
            <person name="Ottoboni L.M."/>
        </authorList>
    </citation>
    <scope>NUCLEOTIDE SEQUENCE [LARGE SCALE GENOMIC DNA]</scope>
    <source>
        <strain evidence="3 4">SO9-6</strain>
    </source>
</reference>
<comment type="caution">
    <text evidence="3">The sequence shown here is derived from an EMBL/GenBank/DDBJ whole genome shotgun (WGS) entry which is preliminary data.</text>
</comment>
<keyword evidence="2" id="KW-1133">Transmembrane helix</keyword>
<feature type="transmembrane region" description="Helical" evidence="2">
    <location>
        <begin position="6"/>
        <end position="25"/>
    </location>
</feature>
<dbReference type="RefSeq" id="WP_035960133.1">
    <property type="nucleotide sequence ID" value="NZ_JROM01000007.1"/>
</dbReference>
<dbReference type="Proteomes" id="UP000030664">
    <property type="component" value="Unassembled WGS sequence"/>
</dbReference>
<dbReference type="EMBL" id="JROM01000007">
    <property type="protein sequence ID" value="KHE75481.1"/>
    <property type="molecule type" value="Genomic_DNA"/>
</dbReference>
<organism evidence="3 4">
    <name type="scientific">Kocuria marina</name>
    <dbReference type="NCBI Taxonomy" id="223184"/>
    <lineage>
        <taxon>Bacteria</taxon>
        <taxon>Bacillati</taxon>
        <taxon>Actinomycetota</taxon>
        <taxon>Actinomycetes</taxon>
        <taxon>Micrococcales</taxon>
        <taxon>Micrococcaceae</taxon>
        <taxon>Kocuria</taxon>
    </lineage>
</organism>
<keyword evidence="2" id="KW-0472">Membrane</keyword>
<dbReference type="STRING" id="223184.AS25_01315"/>